<organism evidence="5 6">
    <name type="scientific">Entamoeba invadens IP1</name>
    <dbReference type="NCBI Taxonomy" id="370355"/>
    <lineage>
        <taxon>Eukaryota</taxon>
        <taxon>Amoebozoa</taxon>
        <taxon>Evosea</taxon>
        <taxon>Archamoebae</taxon>
        <taxon>Mastigamoebida</taxon>
        <taxon>Entamoebidae</taxon>
        <taxon>Entamoeba</taxon>
    </lineage>
</organism>
<sequence length="159" mass="17872">MLLFIWITAILAQNCEGDDCEDKVEQDHTYMTYGSTFKLRHMMSGTRLHSLQVTYGMGSGQQAVTAIQDLDDTGSLWIIKCADKKCKSGQPVKEGDVIVMTHLLTKKNIHSHHQLSEITRQQEVSAFGNDGVGDGGDYWIVEPEKSGFWLLNGFIRLKH</sequence>
<feature type="domain" description="MIR" evidence="4">
    <location>
        <begin position="28"/>
        <end position="82"/>
    </location>
</feature>
<dbReference type="OMA" id="NYWRAME"/>
<keyword evidence="2" id="KW-0677">Repeat</keyword>
<dbReference type="Pfam" id="PF02815">
    <property type="entry name" value="MIR"/>
    <property type="match status" value="1"/>
</dbReference>
<evidence type="ECO:0000256" key="2">
    <source>
        <dbReference type="ARBA" id="ARBA00022737"/>
    </source>
</evidence>
<dbReference type="Proteomes" id="UP000014680">
    <property type="component" value="Unassembled WGS sequence"/>
</dbReference>
<keyword evidence="1 3" id="KW-0732">Signal</keyword>
<dbReference type="OrthoDB" id="5588846at2759"/>
<dbReference type="InterPro" id="IPR036300">
    <property type="entry name" value="MIR_dom_sf"/>
</dbReference>
<dbReference type="RefSeq" id="XP_004183066.1">
    <property type="nucleotide sequence ID" value="XM_004183018.1"/>
</dbReference>
<dbReference type="PANTHER" id="PTHR46809">
    <property type="entry name" value="STROMAL CELL-DERIVED FACTOR 2-LIKE PROTEIN"/>
    <property type="match status" value="1"/>
</dbReference>
<gene>
    <name evidence="5" type="ORF">EIN_468940</name>
</gene>
<evidence type="ECO:0000313" key="5">
    <source>
        <dbReference type="EMBL" id="ELP83720.1"/>
    </source>
</evidence>
<feature type="domain" description="MIR" evidence="4">
    <location>
        <begin position="89"/>
        <end position="144"/>
    </location>
</feature>
<name>A0A0A1TUJ6_ENTIV</name>
<dbReference type="Gene3D" id="2.80.10.50">
    <property type="match status" value="1"/>
</dbReference>
<feature type="signal peptide" evidence="3">
    <location>
        <begin position="1"/>
        <end position="17"/>
    </location>
</feature>
<dbReference type="SMART" id="SM00472">
    <property type="entry name" value="MIR"/>
    <property type="match status" value="2"/>
</dbReference>
<dbReference type="VEuPathDB" id="AmoebaDB:EIN_468940"/>
<feature type="non-terminal residue" evidence="5">
    <location>
        <position position="1"/>
    </location>
</feature>
<dbReference type="SUPFAM" id="SSF82109">
    <property type="entry name" value="MIR domain"/>
    <property type="match status" value="1"/>
</dbReference>
<dbReference type="InterPro" id="IPR016093">
    <property type="entry name" value="MIR_motif"/>
</dbReference>
<accession>A0A0A1TUJ6</accession>
<reference evidence="5 6" key="1">
    <citation type="submission" date="2012-10" db="EMBL/GenBank/DDBJ databases">
        <authorList>
            <person name="Zafar N."/>
            <person name="Inman J."/>
            <person name="Hall N."/>
            <person name="Lorenzi H."/>
            <person name="Caler E."/>
        </authorList>
    </citation>
    <scope>NUCLEOTIDE SEQUENCE [LARGE SCALE GENOMIC DNA]</scope>
    <source>
        <strain evidence="5 6">IP1</strain>
    </source>
</reference>
<dbReference type="EMBL" id="KB207240">
    <property type="protein sequence ID" value="ELP83720.1"/>
    <property type="molecule type" value="Genomic_DNA"/>
</dbReference>
<evidence type="ECO:0000256" key="1">
    <source>
        <dbReference type="ARBA" id="ARBA00022729"/>
    </source>
</evidence>
<evidence type="ECO:0000259" key="4">
    <source>
        <dbReference type="PROSITE" id="PS50919"/>
    </source>
</evidence>
<dbReference type="KEGG" id="eiv:EIN_468940"/>
<feature type="chain" id="PRO_5001990427" evidence="3">
    <location>
        <begin position="18"/>
        <end position="159"/>
    </location>
</feature>
<dbReference type="GeneID" id="14882670"/>
<protein>
    <submittedName>
        <fullName evidence="5">MIR domain containing protein</fullName>
    </submittedName>
</protein>
<dbReference type="PANTHER" id="PTHR46809:SF2">
    <property type="entry name" value="GH21273P"/>
    <property type="match status" value="1"/>
</dbReference>
<proteinExistence type="predicted"/>
<feature type="non-terminal residue" evidence="5">
    <location>
        <position position="159"/>
    </location>
</feature>
<evidence type="ECO:0000313" key="6">
    <source>
        <dbReference type="Proteomes" id="UP000014680"/>
    </source>
</evidence>
<evidence type="ECO:0000256" key="3">
    <source>
        <dbReference type="SAM" id="SignalP"/>
    </source>
</evidence>
<dbReference type="PROSITE" id="PS50919">
    <property type="entry name" value="MIR"/>
    <property type="match status" value="2"/>
</dbReference>
<dbReference type="AlphaFoldDB" id="A0A0A1TUJ6"/>
<keyword evidence="6" id="KW-1185">Reference proteome</keyword>